<dbReference type="Proteomes" id="UP000196232">
    <property type="component" value="Unassembled WGS sequence"/>
</dbReference>
<feature type="transmembrane region" description="Helical" evidence="1">
    <location>
        <begin position="12"/>
        <end position="31"/>
    </location>
</feature>
<evidence type="ECO:0000313" key="3">
    <source>
        <dbReference type="Proteomes" id="UP000196232"/>
    </source>
</evidence>
<organism evidence="2 3">
    <name type="scientific">Companilactobacillus bobalius</name>
    <dbReference type="NCBI Taxonomy" id="2801451"/>
    <lineage>
        <taxon>Bacteria</taxon>
        <taxon>Bacillati</taxon>
        <taxon>Bacillota</taxon>
        <taxon>Bacilli</taxon>
        <taxon>Lactobacillales</taxon>
        <taxon>Lactobacillaceae</taxon>
        <taxon>Companilactobacillus</taxon>
    </lineage>
</organism>
<feature type="transmembrane region" description="Helical" evidence="1">
    <location>
        <begin position="43"/>
        <end position="76"/>
    </location>
</feature>
<dbReference type="RefSeq" id="WP_056954465.1">
    <property type="nucleotide sequence ID" value="NZ_LNUA01000077.1"/>
</dbReference>
<keyword evidence="1" id="KW-1133">Transmembrane helix</keyword>
<keyword evidence="1" id="KW-0472">Membrane</keyword>
<accession>A0A202FE41</accession>
<keyword evidence="1" id="KW-0812">Transmembrane</keyword>
<protein>
    <submittedName>
        <fullName evidence="2">Uncharacterized protein</fullName>
    </submittedName>
</protein>
<proteinExistence type="predicted"/>
<sequence>MLTLMAASTTSSSAPILIAIGVAILVIIWLFIKTGIALLHHPIIGIILILLGVLGLWNYLIIGIGVIVGGIVFLVISQFFSN</sequence>
<reference evidence="2 3" key="1">
    <citation type="submission" date="2017-03" db="EMBL/GenBank/DDBJ databases">
        <title>Genome sequence of Lactobacillus bobalius KACC 16343.</title>
        <authorList>
            <person name="Chun J."/>
        </authorList>
    </citation>
    <scope>NUCLEOTIDE SEQUENCE [LARGE SCALE GENOMIC DNA]</scope>
    <source>
        <strain evidence="2 3">KACC 16343</strain>
    </source>
</reference>
<evidence type="ECO:0000313" key="2">
    <source>
        <dbReference type="EMBL" id="OVE98759.1"/>
    </source>
</evidence>
<gene>
    <name evidence="2" type="ORF">LKACC16343_00921</name>
</gene>
<dbReference type="AlphaFoldDB" id="A0A202FE41"/>
<name>A0A202FE41_9LACO</name>
<comment type="caution">
    <text evidence="2">The sequence shown here is derived from an EMBL/GenBank/DDBJ whole genome shotgun (WGS) entry which is preliminary data.</text>
</comment>
<dbReference type="EMBL" id="MYFM01000002">
    <property type="protein sequence ID" value="OVE98759.1"/>
    <property type="molecule type" value="Genomic_DNA"/>
</dbReference>
<evidence type="ECO:0000256" key="1">
    <source>
        <dbReference type="SAM" id="Phobius"/>
    </source>
</evidence>